<dbReference type="InterPro" id="IPR000159">
    <property type="entry name" value="RA_dom"/>
</dbReference>
<dbReference type="PhylomeDB" id="E9GET5"/>
<dbReference type="Gene3D" id="1.20.80.60">
    <property type="match status" value="1"/>
</dbReference>
<dbReference type="Pfam" id="PF00787">
    <property type="entry name" value="PX"/>
    <property type="match status" value="1"/>
</dbReference>
<dbReference type="GO" id="GO:0006886">
    <property type="term" value="P:intracellular protein transport"/>
    <property type="evidence" value="ECO:0000318"/>
    <property type="project" value="GO_Central"/>
</dbReference>
<evidence type="ECO:0000256" key="12">
    <source>
        <dbReference type="ARBA" id="ARBA00045612"/>
    </source>
</evidence>
<dbReference type="GO" id="GO:0007165">
    <property type="term" value="P:signal transduction"/>
    <property type="evidence" value="ECO:0007669"/>
    <property type="project" value="InterPro"/>
</dbReference>
<evidence type="ECO:0000256" key="11">
    <source>
        <dbReference type="ARBA" id="ARBA00023329"/>
    </source>
</evidence>
<keyword evidence="7" id="KW-0967">Endosome</keyword>
<dbReference type="GO" id="GO:0030659">
    <property type="term" value="C:cytoplasmic vesicle membrane"/>
    <property type="evidence" value="ECO:0007669"/>
    <property type="project" value="UniProtKB-SubCell"/>
</dbReference>
<evidence type="ECO:0000259" key="14">
    <source>
        <dbReference type="PROSITE" id="PS50200"/>
    </source>
</evidence>
<dbReference type="InterPro" id="IPR040842">
    <property type="entry name" value="SNX17/31_FERM"/>
</dbReference>
<comment type="subcellular location">
    <subcellularLocation>
        <location evidence="1">Cytoplasmic vesicle membrane</location>
        <topology evidence="1">Peripheral membrane protein</topology>
        <orientation evidence="1">Cytoplasmic side</orientation>
    </subcellularLocation>
    <subcellularLocation>
        <location evidence="2">Early endosome</location>
    </subcellularLocation>
</comment>
<dbReference type="FunFam" id="1.20.80.60:FF:000001">
    <property type="entry name" value="Sorting nexin-17 isoform1"/>
    <property type="match status" value="1"/>
</dbReference>
<dbReference type="Gene3D" id="3.10.20.90">
    <property type="entry name" value="Phosphatidylinositol 3-kinase Catalytic Subunit, Chain A, domain 1"/>
    <property type="match status" value="1"/>
</dbReference>
<dbReference type="FunFam" id="3.30.1520.10:FF:000008">
    <property type="entry name" value="Sorting nexin-17 isoform1"/>
    <property type="match status" value="1"/>
</dbReference>
<keyword evidence="5" id="KW-0813">Transport</keyword>
<organism evidence="15 16">
    <name type="scientific">Daphnia pulex</name>
    <name type="common">Water flea</name>
    <dbReference type="NCBI Taxonomy" id="6669"/>
    <lineage>
        <taxon>Eukaryota</taxon>
        <taxon>Metazoa</taxon>
        <taxon>Ecdysozoa</taxon>
        <taxon>Arthropoda</taxon>
        <taxon>Crustacea</taxon>
        <taxon>Branchiopoda</taxon>
        <taxon>Diplostraca</taxon>
        <taxon>Cladocera</taxon>
        <taxon>Anomopoda</taxon>
        <taxon>Daphniidae</taxon>
        <taxon>Daphnia</taxon>
    </lineage>
</organism>
<dbReference type="GO" id="GO:0005769">
    <property type="term" value="C:early endosome"/>
    <property type="evidence" value="ECO:0000318"/>
    <property type="project" value="GO_Central"/>
</dbReference>
<name>E9GET5_DAPPU</name>
<keyword evidence="16" id="KW-1185">Reference proteome</keyword>
<keyword evidence="8" id="KW-0653">Protein transport</keyword>
<sequence length="466" mass="54283">MHFSIPETENLQDKDGSYYQGYHVHINGNHHCTLRYKQLRHLHDQLKKLFSHDTIPEFPSKKLLPLTTLQLEERRLYLEKYLQSIALDHRISSSTFFHAFLRMAQNETHLSSDDQKIIHIRITLPGEEVISIPVTPIQETSSVIKKVAQHVGLPEELADYFALFIQDANEFNQYCLVRRLLNYESPFLAVKLSGESASLVMRKSYWDSIYDDELLKCPIGTKLVYNQFRDDHKRYWIQPNEQQLISLKRLIDQDKQHEVMKLARQIRFYGGVNFLPCITDFPTAGTPVSIHALNKELVFCYPDLTERSFRVTRMRSWRITTIVQVKHITHNSNVDHPKLELSFEYLLSKDRLQWITVDSAQVIFLSLCLQSMVEELMRKQQDGGGGSSFPQLADEVIQKLTFLGKHGNLLCISESTGKTRISKDPVKKSLGLKESIRVRFRNGRNHSFEEARIENHAFEDIRDEDL</sequence>
<dbReference type="Pfam" id="PF18116">
    <property type="entry name" value="SNX17_FERM_C"/>
    <property type="match status" value="1"/>
</dbReference>
<dbReference type="InParanoid" id="E9GET5"/>
<comment type="function">
    <text evidence="12">Critical regulator of endosomal recycling of numerous surface proteins, including integrins, signaling receptor and channels. Binds to NPxY sequences in the cytoplasmic tails of target cargos. Associates with retriever and CCC complexes to prevent lysosomal degradation and promote cell surface recycling of numerous cargos such as integrins ITGB1, ITGB5 and their associated alpha subunits. Also required for maintenance of normal cell surface levels of APP and LRP1. Interacts with membranes containing phosphatidylinositol 3-phosphate (PtdIns(3P)).</text>
</comment>
<proteinExistence type="inferred from homology"/>
<accession>E9GET5</accession>
<dbReference type="SUPFAM" id="SSF64268">
    <property type="entry name" value="PX domain"/>
    <property type="match status" value="1"/>
</dbReference>
<dbReference type="EMBL" id="GL732541">
    <property type="protein sequence ID" value="EFX81892.1"/>
    <property type="molecule type" value="Genomic_DNA"/>
</dbReference>
<evidence type="ECO:0000313" key="15">
    <source>
        <dbReference type="EMBL" id="EFX81892.1"/>
    </source>
</evidence>
<evidence type="ECO:0000256" key="6">
    <source>
        <dbReference type="ARBA" id="ARBA00022490"/>
    </source>
</evidence>
<comment type="similarity">
    <text evidence="3">Belongs to the sorting nexin family.</text>
</comment>
<dbReference type="AlphaFoldDB" id="E9GET5"/>
<evidence type="ECO:0000313" key="16">
    <source>
        <dbReference type="Proteomes" id="UP000000305"/>
    </source>
</evidence>
<dbReference type="PANTHER" id="PTHR12431:SF14">
    <property type="entry name" value="LD15323P"/>
    <property type="match status" value="1"/>
</dbReference>
<evidence type="ECO:0000259" key="13">
    <source>
        <dbReference type="PROSITE" id="PS50195"/>
    </source>
</evidence>
<dbReference type="CDD" id="cd16121">
    <property type="entry name" value="FERM_F1_SNX17"/>
    <property type="match status" value="1"/>
</dbReference>
<dbReference type="PROSITE" id="PS50200">
    <property type="entry name" value="RA"/>
    <property type="match status" value="1"/>
</dbReference>
<evidence type="ECO:0000256" key="2">
    <source>
        <dbReference type="ARBA" id="ARBA00004412"/>
    </source>
</evidence>
<dbReference type="InterPro" id="IPR001683">
    <property type="entry name" value="PX_dom"/>
</dbReference>
<dbReference type="FunCoup" id="E9GET5">
    <property type="interactions" value="627"/>
</dbReference>
<dbReference type="HOGENOM" id="CLU_041342_0_0_1"/>
<dbReference type="InterPro" id="IPR036871">
    <property type="entry name" value="PX_dom_sf"/>
</dbReference>
<dbReference type="CDD" id="cd13337">
    <property type="entry name" value="FERM-like_C_SNX17"/>
    <property type="match status" value="1"/>
</dbReference>
<keyword evidence="6" id="KW-0963">Cytoplasm</keyword>
<keyword evidence="9" id="KW-0446">Lipid-binding</keyword>
<keyword evidence="11" id="KW-0968">Cytoplasmic vesicle</keyword>
<keyword evidence="10" id="KW-0472">Membrane</keyword>
<dbReference type="Gene3D" id="2.30.29.30">
    <property type="entry name" value="Pleckstrin-homology domain (PH domain)/Phosphotyrosine-binding domain (PTB)"/>
    <property type="match status" value="1"/>
</dbReference>
<dbReference type="OMA" id="RRHCVGV"/>
<dbReference type="GO" id="GO:0032456">
    <property type="term" value="P:endocytic recycling"/>
    <property type="evidence" value="ECO:0000318"/>
    <property type="project" value="GO_Central"/>
</dbReference>
<dbReference type="PANTHER" id="PTHR12431">
    <property type="entry name" value="SORTING NEXIN 17 AND 27"/>
    <property type="match status" value="1"/>
</dbReference>
<evidence type="ECO:0000256" key="8">
    <source>
        <dbReference type="ARBA" id="ARBA00022927"/>
    </source>
</evidence>
<dbReference type="InterPro" id="IPR048763">
    <property type="entry name" value="SNX17-31_FERM_F1"/>
</dbReference>
<dbReference type="FunFam" id="2.30.29.30:FF:000145">
    <property type="entry name" value="Sorting nexin-17 isoform1"/>
    <property type="match status" value="1"/>
</dbReference>
<dbReference type="OrthoDB" id="5772781at2759"/>
<dbReference type="PROSITE" id="PS50195">
    <property type="entry name" value="PX"/>
    <property type="match status" value="1"/>
</dbReference>
<dbReference type="KEGG" id="dpx:DAPPUDRAFT_317059"/>
<protein>
    <recommendedName>
        <fullName evidence="4">Sorting nexin-17</fullName>
    </recommendedName>
</protein>
<evidence type="ECO:0000256" key="7">
    <source>
        <dbReference type="ARBA" id="ARBA00022753"/>
    </source>
</evidence>
<dbReference type="InterPro" id="IPR028666">
    <property type="entry name" value="SNX17_FERM_N"/>
</dbReference>
<dbReference type="STRING" id="6669.E9GET5"/>
<dbReference type="GO" id="GO:0035091">
    <property type="term" value="F:phosphatidylinositol binding"/>
    <property type="evidence" value="ECO:0000318"/>
    <property type="project" value="GO_Central"/>
</dbReference>
<evidence type="ECO:0000256" key="5">
    <source>
        <dbReference type="ARBA" id="ARBA00022448"/>
    </source>
</evidence>
<reference evidence="15 16" key="1">
    <citation type="journal article" date="2011" name="Science">
        <title>The ecoresponsive genome of Daphnia pulex.</title>
        <authorList>
            <person name="Colbourne J.K."/>
            <person name="Pfrender M.E."/>
            <person name="Gilbert D."/>
            <person name="Thomas W.K."/>
            <person name="Tucker A."/>
            <person name="Oakley T.H."/>
            <person name="Tokishita S."/>
            <person name="Aerts A."/>
            <person name="Arnold G.J."/>
            <person name="Basu M.K."/>
            <person name="Bauer D.J."/>
            <person name="Caceres C.E."/>
            <person name="Carmel L."/>
            <person name="Casola C."/>
            <person name="Choi J.H."/>
            <person name="Detter J.C."/>
            <person name="Dong Q."/>
            <person name="Dusheyko S."/>
            <person name="Eads B.D."/>
            <person name="Frohlich T."/>
            <person name="Geiler-Samerotte K.A."/>
            <person name="Gerlach D."/>
            <person name="Hatcher P."/>
            <person name="Jogdeo S."/>
            <person name="Krijgsveld J."/>
            <person name="Kriventseva E.V."/>
            <person name="Kultz D."/>
            <person name="Laforsch C."/>
            <person name="Lindquist E."/>
            <person name="Lopez J."/>
            <person name="Manak J.R."/>
            <person name="Muller J."/>
            <person name="Pangilinan J."/>
            <person name="Patwardhan R.P."/>
            <person name="Pitluck S."/>
            <person name="Pritham E.J."/>
            <person name="Rechtsteiner A."/>
            <person name="Rho M."/>
            <person name="Rogozin I.B."/>
            <person name="Sakarya O."/>
            <person name="Salamov A."/>
            <person name="Schaack S."/>
            <person name="Shapiro H."/>
            <person name="Shiga Y."/>
            <person name="Skalitzky C."/>
            <person name="Smith Z."/>
            <person name="Souvorov A."/>
            <person name="Sung W."/>
            <person name="Tang Z."/>
            <person name="Tsuchiya D."/>
            <person name="Tu H."/>
            <person name="Vos H."/>
            <person name="Wang M."/>
            <person name="Wolf Y.I."/>
            <person name="Yamagata H."/>
            <person name="Yamada T."/>
            <person name="Ye Y."/>
            <person name="Shaw J.R."/>
            <person name="Andrews J."/>
            <person name="Crease T.J."/>
            <person name="Tang H."/>
            <person name="Lucas S.M."/>
            <person name="Robertson H.M."/>
            <person name="Bork P."/>
            <person name="Koonin E.V."/>
            <person name="Zdobnov E.M."/>
            <person name="Grigoriev I.V."/>
            <person name="Lynch M."/>
            <person name="Boore J.L."/>
        </authorList>
    </citation>
    <scope>NUCLEOTIDE SEQUENCE [LARGE SCALE GENOMIC DNA]</scope>
</reference>
<evidence type="ECO:0000256" key="3">
    <source>
        <dbReference type="ARBA" id="ARBA00010883"/>
    </source>
</evidence>
<evidence type="ECO:0000256" key="9">
    <source>
        <dbReference type="ARBA" id="ARBA00023121"/>
    </source>
</evidence>
<dbReference type="eggNOG" id="KOG3784">
    <property type="taxonomic scope" value="Eukaryota"/>
</dbReference>
<dbReference type="InterPro" id="IPR011993">
    <property type="entry name" value="PH-like_dom_sf"/>
</dbReference>
<dbReference type="SMART" id="SM00312">
    <property type="entry name" value="PX"/>
    <property type="match status" value="1"/>
</dbReference>
<evidence type="ECO:0000256" key="1">
    <source>
        <dbReference type="ARBA" id="ARBA00004180"/>
    </source>
</evidence>
<dbReference type="Proteomes" id="UP000000305">
    <property type="component" value="Unassembled WGS sequence"/>
</dbReference>
<feature type="domain" description="PX" evidence="13">
    <location>
        <begin position="1"/>
        <end position="108"/>
    </location>
</feature>
<gene>
    <name evidence="15" type="ORF">DAPPUDRAFT_317059</name>
</gene>
<dbReference type="InterPro" id="IPR037836">
    <property type="entry name" value="SNX17_FERM-like_dom"/>
</dbReference>
<evidence type="ECO:0000256" key="10">
    <source>
        <dbReference type="ARBA" id="ARBA00023136"/>
    </source>
</evidence>
<evidence type="ECO:0000256" key="4">
    <source>
        <dbReference type="ARBA" id="ARBA00015282"/>
    </source>
</evidence>
<dbReference type="Gene3D" id="3.30.1520.10">
    <property type="entry name" value="Phox-like domain"/>
    <property type="match status" value="1"/>
</dbReference>
<feature type="domain" description="Ras-associating" evidence="14">
    <location>
        <begin position="116"/>
        <end position="206"/>
    </location>
</feature>
<dbReference type="Pfam" id="PF21273">
    <property type="entry name" value="SNX17-27-31_F1_FERM"/>
    <property type="match status" value="1"/>
</dbReference>